<organism evidence="2 3">
    <name type="scientific">Pleurodeles waltl</name>
    <name type="common">Iberian ribbed newt</name>
    <dbReference type="NCBI Taxonomy" id="8319"/>
    <lineage>
        <taxon>Eukaryota</taxon>
        <taxon>Metazoa</taxon>
        <taxon>Chordata</taxon>
        <taxon>Craniata</taxon>
        <taxon>Vertebrata</taxon>
        <taxon>Euteleostomi</taxon>
        <taxon>Amphibia</taxon>
        <taxon>Batrachia</taxon>
        <taxon>Caudata</taxon>
        <taxon>Salamandroidea</taxon>
        <taxon>Salamandridae</taxon>
        <taxon>Pleurodelinae</taxon>
        <taxon>Pleurodeles</taxon>
    </lineage>
</organism>
<protein>
    <submittedName>
        <fullName evidence="2">Uncharacterized protein</fullName>
    </submittedName>
</protein>
<keyword evidence="3" id="KW-1185">Reference proteome</keyword>
<comment type="caution">
    <text evidence="2">The sequence shown here is derived from an EMBL/GenBank/DDBJ whole genome shotgun (WGS) entry which is preliminary data.</text>
</comment>
<evidence type="ECO:0000313" key="3">
    <source>
        <dbReference type="Proteomes" id="UP001066276"/>
    </source>
</evidence>
<accession>A0AAV7UV15</accession>
<dbReference type="Proteomes" id="UP001066276">
    <property type="component" value="Chromosome 2_2"/>
</dbReference>
<reference evidence="2" key="1">
    <citation type="journal article" date="2022" name="bioRxiv">
        <title>Sequencing and chromosome-scale assembly of the giantPleurodeles waltlgenome.</title>
        <authorList>
            <person name="Brown T."/>
            <person name="Elewa A."/>
            <person name="Iarovenko S."/>
            <person name="Subramanian E."/>
            <person name="Araus A.J."/>
            <person name="Petzold A."/>
            <person name="Susuki M."/>
            <person name="Suzuki K.-i.T."/>
            <person name="Hayashi T."/>
            <person name="Toyoda A."/>
            <person name="Oliveira C."/>
            <person name="Osipova E."/>
            <person name="Leigh N.D."/>
            <person name="Simon A."/>
            <person name="Yun M.H."/>
        </authorList>
    </citation>
    <scope>NUCLEOTIDE SEQUENCE</scope>
    <source>
        <strain evidence="2">20211129_DDA</strain>
        <tissue evidence="2">Liver</tissue>
    </source>
</reference>
<dbReference type="AlphaFoldDB" id="A0AAV7UV15"/>
<feature type="region of interest" description="Disordered" evidence="1">
    <location>
        <begin position="42"/>
        <end position="61"/>
    </location>
</feature>
<sequence>MKDPNLEEAILIAKKMEHAAVWLQEMDVKSIQVGQGVAAEVKKKEEPRGATQWNRCDKNGDDVKINKEEKRKTQEWSVIKCY</sequence>
<dbReference type="EMBL" id="JANPWB010000004">
    <property type="protein sequence ID" value="KAJ1192417.1"/>
    <property type="molecule type" value="Genomic_DNA"/>
</dbReference>
<proteinExistence type="predicted"/>
<evidence type="ECO:0000313" key="2">
    <source>
        <dbReference type="EMBL" id="KAJ1192417.1"/>
    </source>
</evidence>
<name>A0AAV7UV15_PLEWA</name>
<evidence type="ECO:0000256" key="1">
    <source>
        <dbReference type="SAM" id="MobiDB-lite"/>
    </source>
</evidence>
<gene>
    <name evidence="2" type="ORF">NDU88_001724</name>
</gene>